<dbReference type="PROSITE" id="PS50235">
    <property type="entry name" value="USP_3"/>
    <property type="match status" value="1"/>
</dbReference>
<dbReference type="InterPro" id="IPR050164">
    <property type="entry name" value="Peptidase_C19"/>
</dbReference>
<feature type="region of interest" description="Disordered" evidence="1">
    <location>
        <begin position="749"/>
        <end position="809"/>
    </location>
</feature>
<dbReference type="KEGG" id="acan:ACA1_290220"/>
<evidence type="ECO:0000313" key="4">
    <source>
        <dbReference type="Proteomes" id="UP000011083"/>
    </source>
</evidence>
<dbReference type="GO" id="GO:0004843">
    <property type="term" value="F:cysteine-type deubiquitinase activity"/>
    <property type="evidence" value="ECO:0007669"/>
    <property type="project" value="InterPro"/>
</dbReference>
<dbReference type="EMBL" id="KB007805">
    <property type="protein sequence ID" value="ELR25258.1"/>
    <property type="molecule type" value="Genomic_DNA"/>
</dbReference>
<gene>
    <name evidence="3" type="ORF">ACA1_290220</name>
</gene>
<feature type="compositionally biased region" description="Polar residues" evidence="1">
    <location>
        <begin position="798"/>
        <end position="809"/>
    </location>
</feature>
<dbReference type="InterPro" id="IPR038765">
    <property type="entry name" value="Papain-like_cys_pep_sf"/>
</dbReference>
<organism evidence="3 4">
    <name type="scientific">Acanthamoeba castellanii (strain ATCC 30010 / Neff)</name>
    <dbReference type="NCBI Taxonomy" id="1257118"/>
    <lineage>
        <taxon>Eukaryota</taxon>
        <taxon>Amoebozoa</taxon>
        <taxon>Discosea</taxon>
        <taxon>Longamoebia</taxon>
        <taxon>Centramoebida</taxon>
        <taxon>Acanthamoebidae</taxon>
        <taxon>Acanthamoeba</taxon>
    </lineage>
</organism>
<name>L8HKQ7_ACACF</name>
<dbReference type="GO" id="GO:0005634">
    <property type="term" value="C:nucleus"/>
    <property type="evidence" value="ECO:0007669"/>
    <property type="project" value="TreeGrafter"/>
</dbReference>
<feature type="region of interest" description="Disordered" evidence="1">
    <location>
        <begin position="594"/>
        <end position="622"/>
    </location>
</feature>
<dbReference type="OMA" id="HEYDIMA"/>
<dbReference type="GeneID" id="14926304"/>
<dbReference type="InterPro" id="IPR018200">
    <property type="entry name" value="USP_CS"/>
</dbReference>
<dbReference type="Gene3D" id="3.90.70.10">
    <property type="entry name" value="Cysteine proteinases"/>
    <property type="match status" value="1"/>
</dbReference>
<dbReference type="Pfam" id="PF00443">
    <property type="entry name" value="UCH"/>
    <property type="match status" value="1"/>
</dbReference>
<sequence length="1370" mass="155920">MTGGLADLAMLPAPVAQSDDGKEKKGRQALSLSTNTGRALIETIDFPNFLGTMVSIILDTCKGYPPHNDDVQIVDYAMQLLINSIVSKPAHLKDFYEYGLAAKEREIKGRKDKAAGTVTITLPEGEQAAEMTPIEDFIVNVTLAHYEQKVRKAASANFNVLCSQYPDEYAVAEGLRFFLDLLLRHIPPEGSINSTCDQFFDLLSLLIERYFKEHPNGAEVFSKFEGLFYSTIDRIKNHPVQEETRDGPPDQLLIGFFNIVRTLLRENSAIKRKVAAKEGLNMIDELWNRCLFPPPPTFASSRNTLNIKWKEENKCKTSQTRERDSPENAHEILQLIVPNHTKELDLTTWERPSGKNFSGFVGLRNPGCICYMNSLLQQIYMTPTLRYGLLSSKITVSEAAENVLMQLKNMFCHLQHSERQFYDPTETFCKAFKDRGGNPIDLHMQQDAEEFLRLLCERLEEQLKGTEYEKLLNNFTGAESQILQCPNNPSHFSEREDPISVISIEIKGKANLQEALSYYVQGEQVEWKCEQCGKVVEAALKRLSLKKLPNTLIIHLKRFDFDYATMLRAKLSNLFEFPMDLDMEPYTTEGIAKAEARKKREEDRSGGEQAETQEEFNPSNSFNDSLEFSRSHDYYQYELVGVLVHSGTAEAGHYYSYIKERTSGSGKWYLFDDKHVAPWDLKDLRDECFGGEQVSTSYNSSYFTSKQPKLKNAYMLFYQRKHPEPEEFPIPDELKVHYKDEASAKIFELGPNSAGNKGDHGQHSEEGKGKEKAVIVEEAAHASKDAGEDSTPGGAQFLSPTTVSRPVSKSPSIYSLASASTLTPSPSLYSISSATGSGSDSSLSLKRSPSLCFDLSRFGEKDLDSLFAQIIPDEVLQSVWEENHKVVRDRQQFDREYLEFVRDILSLITLPPVHEFKEPSDDDPSFLVIKMATFFALDTLVRAREEKLYVSFMKILKNLYTQHASRWLLVSLMDQHKKWYRYHMLDCQDQYVREGFAELLAALLKTVAVHEYDIMAKERQERMAQIEVSGFPAPEAEPQYTYISQTLNVRFMEYHIALSEATRPAWRRFHQYWALIRDYGSAGHEERMYLVGRGMIGILVDYYMGEFSPYRKGQSRVKIGDKAEALATCVRGMATEGYRASNRKPETCFAEDDELALATPRCLALLYNREFYVSLLKQGYNVNTNLIINAHISWEDEDRSYWIMDIIATHISRVGPDQTDHFMRVLYGMISIRDSLQQWRIRMLLGTKAYTGLVAVAAGGLLDAGNKRNGLFMIAVAQLLVNTIHTIPLAATFLYRTRDQWRWLEHFLSEPAGSTTTDWGQYEALKPQKEMAELGARLGLFLAGEDPEAALCEWDEALDDIPRKDCFVGE</sequence>
<dbReference type="GO" id="GO:0016579">
    <property type="term" value="P:protein deubiquitination"/>
    <property type="evidence" value="ECO:0007669"/>
    <property type="project" value="InterPro"/>
</dbReference>
<dbReference type="RefSeq" id="XP_004368013.1">
    <property type="nucleotide sequence ID" value="XM_004367956.1"/>
</dbReference>
<dbReference type="OrthoDB" id="420187at2759"/>
<dbReference type="PROSITE" id="PS00973">
    <property type="entry name" value="USP_2"/>
    <property type="match status" value="1"/>
</dbReference>
<dbReference type="InterPro" id="IPR028889">
    <property type="entry name" value="USP"/>
</dbReference>
<proteinExistence type="predicted"/>
<dbReference type="GO" id="GO:0005829">
    <property type="term" value="C:cytosol"/>
    <property type="evidence" value="ECO:0007669"/>
    <property type="project" value="TreeGrafter"/>
</dbReference>
<evidence type="ECO:0000259" key="2">
    <source>
        <dbReference type="PROSITE" id="PS50235"/>
    </source>
</evidence>
<dbReference type="VEuPathDB" id="AmoebaDB:ACA1_290220"/>
<keyword evidence="4" id="KW-1185">Reference proteome</keyword>
<keyword evidence="3" id="KW-0378">Hydrolase</keyword>
<dbReference type="PANTHER" id="PTHR24006:SF827">
    <property type="entry name" value="UBIQUITIN CARBOXYL-TERMINAL HYDROLASE 34"/>
    <property type="match status" value="1"/>
</dbReference>
<feature type="compositionally biased region" description="Basic and acidic residues" evidence="1">
    <location>
        <begin position="594"/>
        <end position="606"/>
    </location>
</feature>
<dbReference type="FunFam" id="3.90.70.10:FF:000022">
    <property type="entry name" value="Ubiquitin carboxyl-terminal hydrolase 24"/>
    <property type="match status" value="1"/>
</dbReference>
<dbReference type="SUPFAM" id="SSF54001">
    <property type="entry name" value="Cysteine proteinases"/>
    <property type="match status" value="1"/>
</dbReference>
<evidence type="ECO:0000256" key="1">
    <source>
        <dbReference type="SAM" id="MobiDB-lite"/>
    </source>
</evidence>
<feature type="compositionally biased region" description="Basic and acidic residues" evidence="1">
    <location>
        <begin position="757"/>
        <end position="787"/>
    </location>
</feature>
<dbReference type="InterPro" id="IPR001394">
    <property type="entry name" value="Peptidase_C19_UCH"/>
</dbReference>
<reference evidence="3 4" key="1">
    <citation type="journal article" date="2013" name="Genome Biol.">
        <title>Genome of Acanthamoeba castellanii highlights extensive lateral gene transfer and early evolution of tyrosine kinase signaling.</title>
        <authorList>
            <person name="Clarke M."/>
            <person name="Lohan A.J."/>
            <person name="Liu B."/>
            <person name="Lagkouvardos I."/>
            <person name="Roy S."/>
            <person name="Zafar N."/>
            <person name="Bertelli C."/>
            <person name="Schilde C."/>
            <person name="Kianianmomeni A."/>
            <person name="Burglin T.R."/>
            <person name="Frech C."/>
            <person name="Turcotte B."/>
            <person name="Kopec K.O."/>
            <person name="Synnott J.M."/>
            <person name="Choo C."/>
            <person name="Paponov I."/>
            <person name="Finkler A."/>
            <person name="Soon Heng Tan C."/>
            <person name="Hutchins A.P."/>
            <person name="Weinmeier T."/>
            <person name="Rattei T."/>
            <person name="Chu J.S."/>
            <person name="Gimenez G."/>
            <person name="Irimia M."/>
            <person name="Rigden D.J."/>
            <person name="Fitzpatrick D.A."/>
            <person name="Lorenzo-Morales J."/>
            <person name="Bateman A."/>
            <person name="Chiu C.H."/>
            <person name="Tang P."/>
            <person name="Hegemann P."/>
            <person name="Fromm H."/>
            <person name="Raoult D."/>
            <person name="Greub G."/>
            <person name="Miranda-Saavedra D."/>
            <person name="Chen N."/>
            <person name="Nash P."/>
            <person name="Ginger M.L."/>
            <person name="Horn M."/>
            <person name="Schaap P."/>
            <person name="Caler L."/>
            <person name="Loftus B."/>
        </authorList>
    </citation>
    <scope>NUCLEOTIDE SEQUENCE [LARGE SCALE GENOMIC DNA]</scope>
    <source>
        <strain evidence="3 4">Neff</strain>
    </source>
</reference>
<feature type="domain" description="USP" evidence="2">
    <location>
        <begin position="361"/>
        <end position="721"/>
    </location>
</feature>
<protein>
    <submittedName>
        <fullName evidence="3">Ubiquitin carboxyl-terminal hydrolase</fullName>
    </submittedName>
</protein>
<dbReference type="Proteomes" id="UP000011083">
    <property type="component" value="Unassembled WGS sequence"/>
</dbReference>
<evidence type="ECO:0000313" key="3">
    <source>
        <dbReference type="EMBL" id="ELR25258.1"/>
    </source>
</evidence>
<dbReference type="PANTHER" id="PTHR24006">
    <property type="entry name" value="UBIQUITIN CARBOXYL-TERMINAL HYDROLASE"/>
    <property type="match status" value="1"/>
</dbReference>
<accession>L8HKQ7</accession>